<dbReference type="EMBL" id="CM037621">
    <property type="protein sequence ID" value="KAH8002706.1"/>
    <property type="molecule type" value="Genomic_DNA"/>
</dbReference>
<name>A0ACB8FC21_9SAUR</name>
<organism evidence="1 2">
    <name type="scientific">Sphaerodactylus townsendi</name>
    <dbReference type="NCBI Taxonomy" id="933632"/>
    <lineage>
        <taxon>Eukaryota</taxon>
        <taxon>Metazoa</taxon>
        <taxon>Chordata</taxon>
        <taxon>Craniata</taxon>
        <taxon>Vertebrata</taxon>
        <taxon>Euteleostomi</taxon>
        <taxon>Lepidosauria</taxon>
        <taxon>Squamata</taxon>
        <taxon>Bifurcata</taxon>
        <taxon>Gekkota</taxon>
        <taxon>Sphaerodactylidae</taxon>
        <taxon>Sphaerodactylus</taxon>
    </lineage>
</organism>
<sequence>MTWKLPQELGWQAQPLIDVLAHQPAAAGQRALCMDTCSLFLLQMACILAMTQRLGAGPALPALPLRGELAPLPPQPGGQAAAAPEGPCACVYHIPAVPWDKPKDHVGR</sequence>
<gene>
    <name evidence="1" type="ORF">K3G42_027329</name>
</gene>
<reference evidence="1" key="1">
    <citation type="submission" date="2021-08" db="EMBL/GenBank/DDBJ databases">
        <title>The first chromosome-level gecko genome reveals the dynamic sex chromosomes of Neotropical dwarf geckos (Sphaerodactylidae: Sphaerodactylus).</title>
        <authorList>
            <person name="Pinto B.J."/>
            <person name="Keating S.E."/>
            <person name="Gamble T."/>
        </authorList>
    </citation>
    <scope>NUCLEOTIDE SEQUENCE</scope>
    <source>
        <strain evidence="1">TG3544</strain>
    </source>
</reference>
<comment type="caution">
    <text evidence="1">The sequence shown here is derived from an EMBL/GenBank/DDBJ whole genome shotgun (WGS) entry which is preliminary data.</text>
</comment>
<evidence type="ECO:0000313" key="2">
    <source>
        <dbReference type="Proteomes" id="UP000827872"/>
    </source>
</evidence>
<dbReference type="Proteomes" id="UP000827872">
    <property type="component" value="Linkage Group LG08"/>
</dbReference>
<evidence type="ECO:0000313" key="1">
    <source>
        <dbReference type="EMBL" id="KAH8002706.1"/>
    </source>
</evidence>
<accession>A0ACB8FC21</accession>
<proteinExistence type="predicted"/>
<keyword evidence="2" id="KW-1185">Reference proteome</keyword>
<protein>
    <submittedName>
        <fullName evidence="1">Uncharacterized protein</fullName>
    </submittedName>
</protein>